<dbReference type="SUPFAM" id="SSF56601">
    <property type="entry name" value="beta-lactamase/transpeptidase-like"/>
    <property type="match status" value="1"/>
</dbReference>
<dbReference type="Proteomes" id="UP001596116">
    <property type="component" value="Unassembled WGS sequence"/>
</dbReference>
<dbReference type="Gene3D" id="3.30.70.1070">
    <property type="entry name" value="Sporulation related repeat"/>
    <property type="match status" value="1"/>
</dbReference>
<protein>
    <submittedName>
        <fullName evidence="11">Serine hydrolase</fullName>
    </submittedName>
</protein>
<gene>
    <name evidence="11" type="ORF">ACFMB1_13450</name>
</gene>
<dbReference type="InterPro" id="IPR018044">
    <property type="entry name" value="Peptidase_S11"/>
</dbReference>
<evidence type="ECO:0000256" key="2">
    <source>
        <dbReference type="ARBA" id="ARBA00022729"/>
    </source>
</evidence>
<keyword evidence="4" id="KW-0133">Cell shape</keyword>
<dbReference type="Pfam" id="PF00768">
    <property type="entry name" value="Peptidase_S11"/>
    <property type="match status" value="1"/>
</dbReference>
<evidence type="ECO:0000256" key="7">
    <source>
        <dbReference type="RuleBase" id="RU004016"/>
    </source>
</evidence>
<dbReference type="PRINTS" id="PR00725">
    <property type="entry name" value="DADACBPTASE1"/>
</dbReference>
<keyword evidence="2 8" id="KW-0732">Signal</keyword>
<evidence type="ECO:0000259" key="9">
    <source>
        <dbReference type="Pfam" id="PF00768"/>
    </source>
</evidence>
<dbReference type="GO" id="GO:0016787">
    <property type="term" value="F:hydrolase activity"/>
    <property type="evidence" value="ECO:0007669"/>
    <property type="project" value="UniProtKB-KW"/>
</dbReference>
<evidence type="ECO:0000256" key="4">
    <source>
        <dbReference type="ARBA" id="ARBA00022960"/>
    </source>
</evidence>
<dbReference type="InterPro" id="IPR012338">
    <property type="entry name" value="Beta-lactam/transpept-like"/>
</dbReference>
<organism evidence="11 12">
    <name type="scientific">Hyphococcus aureus</name>
    <dbReference type="NCBI Taxonomy" id="2666033"/>
    <lineage>
        <taxon>Bacteria</taxon>
        <taxon>Pseudomonadati</taxon>
        <taxon>Pseudomonadota</taxon>
        <taxon>Alphaproteobacteria</taxon>
        <taxon>Parvularculales</taxon>
        <taxon>Parvularculaceae</taxon>
        <taxon>Hyphococcus</taxon>
    </lineage>
</organism>
<evidence type="ECO:0000256" key="5">
    <source>
        <dbReference type="ARBA" id="ARBA00022984"/>
    </source>
</evidence>
<evidence type="ECO:0000313" key="12">
    <source>
        <dbReference type="Proteomes" id="UP001596116"/>
    </source>
</evidence>
<sequence length="465" mass="50123">MGEARCMFMGLRSVSIWVAALFLALMGISPAAANSKYAAYVVHADSGDVLFDRYSTDYRYPASLTKMMTLYLLFDELEAGRLTLDSKITISAHAAGQPPSKLGITSGSTIDVETAIQALVVKSANDVAAAVGEQISGSEWRFAKKMTERARELGMRRTTFRNASGLPNSKQVTTAQDMATLGRRLMQDHEKYFHYFSFQSFVWNGRTYTTHNALVKTFDGADGLKTGYTRRSGFNLATSATRDGNRLIGVVLGGRSSRTRDAHMRLILDNAFAQIDKKPTLIASLYRSTPAPRLKPTLVAAMAASEAAPTIAANEELRAEIMTAAATMKTAPDGADGIGVLIAQADPDDFNEFELNRLASLSTDDGMLGQGDFDENPAGVSWGVQIGAYSTKDMAQKELEAAVKKSGMASPARVVLPTPMESGKTLYRARIVKLTEIEAAATCETLKDKKLTCFVVSDGGAVVAN</sequence>
<evidence type="ECO:0000256" key="3">
    <source>
        <dbReference type="ARBA" id="ARBA00022801"/>
    </source>
</evidence>
<comment type="similarity">
    <text evidence="1 7">Belongs to the peptidase S11 family.</text>
</comment>
<evidence type="ECO:0000259" key="10">
    <source>
        <dbReference type="Pfam" id="PF05036"/>
    </source>
</evidence>
<keyword evidence="3 11" id="KW-0378">Hydrolase</keyword>
<dbReference type="RefSeq" id="WP_379882202.1">
    <property type="nucleotide sequence ID" value="NZ_JBHPON010000002.1"/>
</dbReference>
<comment type="caution">
    <text evidence="11">The sequence shown here is derived from an EMBL/GenBank/DDBJ whole genome shotgun (WGS) entry which is preliminary data.</text>
</comment>
<reference evidence="11 12" key="1">
    <citation type="submission" date="2024-09" db="EMBL/GenBank/DDBJ databases">
        <authorList>
            <person name="Zhang Z.-H."/>
        </authorList>
    </citation>
    <scope>NUCLEOTIDE SEQUENCE [LARGE SCALE GENOMIC DNA]</scope>
    <source>
        <strain evidence="11 12">HHTR114</strain>
    </source>
</reference>
<dbReference type="Gene3D" id="3.40.710.10">
    <property type="entry name" value="DD-peptidase/beta-lactamase superfamily"/>
    <property type="match status" value="1"/>
</dbReference>
<feature type="domain" description="SPOR" evidence="10">
    <location>
        <begin position="380"/>
        <end position="456"/>
    </location>
</feature>
<name>A0ABW1L0X8_9PROT</name>
<dbReference type="Pfam" id="PF05036">
    <property type="entry name" value="SPOR"/>
    <property type="match status" value="1"/>
</dbReference>
<keyword evidence="5" id="KW-0573">Peptidoglycan synthesis</keyword>
<keyword evidence="12" id="KW-1185">Reference proteome</keyword>
<evidence type="ECO:0000256" key="1">
    <source>
        <dbReference type="ARBA" id="ARBA00007164"/>
    </source>
</evidence>
<dbReference type="PANTHER" id="PTHR21581">
    <property type="entry name" value="D-ALANYL-D-ALANINE CARBOXYPEPTIDASE"/>
    <property type="match status" value="1"/>
</dbReference>
<dbReference type="InterPro" id="IPR007730">
    <property type="entry name" value="SPOR-like_dom"/>
</dbReference>
<feature type="signal peptide" evidence="8">
    <location>
        <begin position="1"/>
        <end position="33"/>
    </location>
</feature>
<dbReference type="PANTHER" id="PTHR21581:SF6">
    <property type="entry name" value="TRAFFICKING PROTEIN PARTICLE COMPLEX SUBUNIT 12"/>
    <property type="match status" value="1"/>
</dbReference>
<evidence type="ECO:0000313" key="11">
    <source>
        <dbReference type="EMBL" id="MFC6036557.1"/>
    </source>
</evidence>
<dbReference type="InterPro" id="IPR036680">
    <property type="entry name" value="SPOR-like_sf"/>
</dbReference>
<dbReference type="EMBL" id="JBHPON010000002">
    <property type="protein sequence ID" value="MFC6036557.1"/>
    <property type="molecule type" value="Genomic_DNA"/>
</dbReference>
<accession>A0ABW1L0X8</accession>
<keyword evidence="6" id="KW-0961">Cell wall biogenesis/degradation</keyword>
<dbReference type="InterPro" id="IPR001967">
    <property type="entry name" value="Peptidase_S11_N"/>
</dbReference>
<feature type="domain" description="Peptidase S11 D-alanyl-D-alanine carboxypeptidase A N-terminal" evidence="9">
    <location>
        <begin position="38"/>
        <end position="255"/>
    </location>
</feature>
<evidence type="ECO:0000256" key="6">
    <source>
        <dbReference type="ARBA" id="ARBA00023316"/>
    </source>
</evidence>
<proteinExistence type="inferred from homology"/>
<evidence type="ECO:0000256" key="8">
    <source>
        <dbReference type="SAM" id="SignalP"/>
    </source>
</evidence>
<feature type="chain" id="PRO_5045771456" evidence="8">
    <location>
        <begin position="34"/>
        <end position="465"/>
    </location>
</feature>